<evidence type="ECO:0000256" key="1">
    <source>
        <dbReference type="ARBA" id="ARBA00022729"/>
    </source>
</evidence>
<name>A0A819SM74_9BILA</name>
<dbReference type="PANTHER" id="PTHR46580">
    <property type="entry name" value="SENSOR KINASE-RELATED"/>
    <property type="match status" value="1"/>
</dbReference>
<dbReference type="Proteomes" id="UP000663844">
    <property type="component" value="Unassembled WGS sequence"/>
</dbReference>
<feature type="transmembrane region" description="Helical" evidence="2">
    <location>
        <begin position="492"/>
        <end position="510"/>
    </location>
</feature>
<gene>
    <name evidence="3" type="ORF">OXD698_LOCUS33380</name>
</gene>
<reference evidence="3" key="1">
    <citation type="submission" date="2021-02" db="EMBL/GenBank/DDBJ databases">
        <authorList>
            <person name="Nowell W R."/>
        </authorList>
    </citation>
    <scope>NUCLEOTIDE SEQUENCE</scope>
</reference>
<evidence type="ECO:0000313" key="4">
    <source>
        <dbReference type="Proteomes" id="UP000663844"/>
    </source>
</evidence>
<keyword evidence="2" id="KW-0472">Membrane</keyword>
<keyword evidence="1" id="KW-0732">Signal</keyword>
<feature type="transmembrane region" description="Helical" evidence="2">
    <location>
        <begin position="936"/>
        <end position="956"/>
    </location>
</feature>
<evidence type="ECO:0000256" key="2">
    <source>
        <dbReference type="SAM" id="Phobius"/>
    </source>
</evidence>
<dbReference type="PANTHER" id="PTHR46580:SF4">
    <property type="entry name" value="ATP_GTP-BINDING PROTEIN"/>
    <property type="match status" value="1"/>
</dbReference>
<feature type="transmembrane region" description="Helical" evidence="2">
    <location>
        <begin position="839"/>
        <end position="868"/>
    </location>
</feature>
<keyword evidence="2" id="KW-0812">Transmembrane</keyword>
<feature type="non-terminal residue" evidence="3">
    <location>
        <position position="1"/>
    </location>
</feature>
<dbReference type="Gene3D" id="2.130.10.130">
    <property type="entry name" value="Integrin alpha, N-terminal"/>
    <property type="match status" value="2"/>
</dbReference>
<dbReference type="EMBL" id="CAJOAZ010004563">
    <property type="protein sequence ID" value="CAF4065163.1"/>
    <property type="molecule type" value="Genomic_DNA"/>
</dbReference>
<feature type="transmembrane region" description="Helical" evidence="2">
    <location>
        <begin position="393"/>
        <end position="423"/>
    </location>
</feature>
<accession>A0A819SM74</accession>
<protein>
    <submittedName>
        <fullName evidence="3">Uncharacterized protein</fullName>
    </submittedName>
</protein>
<dbReference type="Pfam" id="PF13517">
    <property type="entry name" value="FG-GAP_3"/>
    <property type="match status" value="1"/>
</dbReference>
<dbReference type="SUPFAM" id="SSF69318">
    <property type="entry name" value="Integrin alpha N-terminal domain"/>
    <property type="match status" value="2"/>
</dbReference>
<comment type="caution">
    <text evidence="3">The sequence shown here is derived from an EMBL/GenBank/DDBJ whole genome shotgun (WGS) entry which is preliminary data.</text>
</comment>
<sequence>LSVSQRLKRLLELIEQKLIEVNLFQRVPPTQDENILRQERYATVLHIILSIISLIIFTIFTSTEPQTILITSESLLLDEFIQLYQKYPQALDCPCAKTAIDYRFICSIKPRYHEVCSSEFVSSRWINIEFVKSSVTTLVTDDFRYQSQFHFQLLSTLCQMADEIIQDSLQSFNQTKFVTNKLLDPQSFKTQIDSIVEDFKKSLPPLFQRVIQLIETNFEINQFITPMNSEFDRDTDDDESKTNIRLLPFPYKPMDEQQYFGHFKQNHTSFPSTLFGFYRHTMIKEGKIKTIIPGMIQSWFPFQALLVSTLECFYNETCLSYIKQSISSPQSSINITTLKSSSSSLNHSQYDRIETLANDLFVREWVNKSFYERYFNQCHSLTCQYSYKSRLTFISIGTIIIGFMGGVNVVLHLLLPFIVKLLIKIWNSILQRQRNNSNTVRVSISTRIRFWNYLRALWMSSKKYIEELNLFPIIPPSADSQIIRRNRHITRIYLILLITAFFILIIYTSLKQETVTISVPYPSLSKYEELLVQYPVTLQCSCNHITIKFKEFISQIEPQYHEICSSIFISQEWFKSMPADFRELPDTTMKDDFRHTLRMQFQTLLILCTVSQNTLNASLLVFKETDLITTYVISRVEFDARTKSVIEQFKRTTSNQFIETFKLIQAINHANQLATLFYSNWVFFRKYPDEYAGSLFKDELIDVLTRPKKYGTDNCSCGIQSNCSKLSEFRFLTLEKPFTELPGFLRGCMMFDSLLQSTLTCLYNKTCLGFMQASILDFKPIPVNVLSYSSLAMPNTTIEILLNQMFVSQWFENTSFDLYFNQCAPKSCEYSYVLEYNSLYVVTTLFALFGGLTKGLHFLVKFLAIIVYKIVDWRKKKRQVVSSLTSSDISMNNEDDEEMSNAVSIPTTIVTTIQVNMTSVEEQRHSEKMRRDRRMLIGLSLLSIVAIISVSVILFMTRNKEQQVISTTIQTTTGSSSNYISEPTSTNICHMTFKYQSQTYPTGPNPASFVTGDFNHDSIDDLVVTNPDSDTISVFLGNNNGTFQTQQNYSTGKGSSPREILIGDLDDDTFLDLVIALSATQKIAILYGTGSNNLFISSAANFFTDPFYNKWNAIAVVDINSDGLIDLVVSAQDDKISVVELLIYVNLGNRYRFGFTQCFGCQVYTDTVISVVVDDLDNDARRNDMALLTSEGFVITRSIYESPDDFLEKVLTKDQMYEDSSAVVTGRFNDDKFVDLALISPRSNTLQVLLRYEDKLGWKSIPMVYLTDHNPTSIARINFNNDTIDDLAILHCNGTVIIFIGSTDGLFERKDLSIGTHAGCTDKCCQSLQVINLNQDERNDLVFIDIGMNSIHVILSLPCNE</sequence>
<feature type="transmembrane region" description="Helical" evidence="2">
    <location>
        <begin position="41"/>
        <end position="60"/>
    </location>
</feature>
<evidence type="ECO:0000313" key="3">
    <source>
        <dbReference type="EMBL" id="CAF4065163.1"/>
    </source>
</evidence>
<dbReference type="InterPro" id="IPR028994">
    <property type="entry name" value="Integrin_alpha_N"/>
</dbReference>
<dbReference type="InterPro" id="IPR013517">
    <property type="entry name" value="FG-GAP"/>
</dbReference>
<keyword evidence="2" id="KW-1133">Transmembrane helix</keyword>
<proteinExistence type="predicted"/>
<organism evidence="3 4">
    <name type="scientific">Adineta steineri</name>
    <dbReference type="NCBI Taxonomy" id="433720"/>
    <lineage>
        <taxon>Eukaryota</taxon>
        <taxon>Metazoa</taxon>
        <taxon>Spiralia</taxon>
        <taxon>Gnathifera</taxon>
        <taxon>Rotifera</taxon>
        <taxon>Eurotatoria</taxon>
        <taxon>Bdelloidea</taxon>
        <taxon>Adinetida</taxon>
        <taxon>Adinetidae</taxon>
        <taxon>Adineta</taxon>
    </lineage>
</organism>